<dbReference type="PANTHER" id="PTHR31218">
    <property type="entry name" value="WAT1-RELATED PROTEIN"/>
    <property type="match status" value="1"/>
</dbReference>
<dbReference type="Proteomes" id="UP001642360">
    <property type="component" value="Unassembled WGS sequence"/>
</dbReference>
<keyword evidence="3 6" id="KW-0812">Transmembrane</keyword>
<dbReference type="AlphaFoldDB" id="A0ABC8R2R8"/>
<feature type="transmembrane region" description="Helical" evidence="6">
    <location>
        <begin position="93"/>
        <end position="113"/>
    </location>
</feature>
<evidence type="ECO:0000259" key="8">
    <source>
        <dbReference type="Pfam" id="PF00892"/>
    </source>
</evidence>
<dbReference type="EMBL" id="CAUOFW020000929">
    <property type="protein sequence ID" value="CAK9139030.1"/>
    <property type="molecule type" value="Genomic_DNA"/>
</dbReference>
<keyword evidence="5 6" id="KW-0472">Membrane</keyword>
<dbReference type="InterPro" id="IPR037185">
    <property type="entry name" value="EmrE-like"/>
</dbReference>
<feature type="region of interest" description="Disordered" evidence="7">
    <location>
        <begin position="276"/>
        <end position="297"/>
    </location>
</feature>
<organism evidence="9 10">
    <name type="scientific">Ilex paraguariensis</name>
    <name type="common">yerba mate</name>
    <dbReference type="NCBI Taxonomy" id="185542"/>
    <lineage>
        <taxon>Eukaryota</taxon>
        <taxon>Viridiplantae</taxon>
        <taxon>Streptophyta</taxon>
        <taxon>Embryophyta</taxon>
        <taxon>Tracheophyta</taxon>
        <taxon>Spermatophyta</taxon>
        <taxon>Magnoliopsida</taxon>
        <taxon>eudicotyledons</taxon>
        <taxon>Gunneridae</taxon>
        <taxon>Pentapetalae</taxon>
        <taxon>asterids</taxon>
        <taxon>campanulids</taxon>
        <taxon>Aquifoliales</taxon>
        <taxon>Aquifoliaceae</taxon>
        <taxon>Ilex</taxon>
    </lineage>
</organism>
<dbReference type="SUPFAM" id="SSF103481">
    <property type="entry name" value="Multidrug resistance efflux transporter EmrE"/>
    <property type="match status" value="2"/>
</dbReference>
<keyword evidence="10" id="KW-1185">Reference proteome</keyword>
<evidence type="ECO:0000256" key="4">
    <source>
        <dbReference type="ARBA" id="ARBA00022989"/>
    </source>
</evidence>
<proteinExistence type="inferred from homology"/>
<feature type="transmembrane region" description="Helical" evidence="6">
    <location>
        <begin position="216"/>
        <end position="235"/>
    </location>
</feature>
<evidence type="ECO:0000256" key="3">
    <source>
        <dbReference type="ARBA" id="ARBA00022692"/>
    </source>
</evidence>
<feature type="transmembrane region" description="Helical" evidence="6">
    <location>
        <begin position="20"/>
        <end position="38"/>
    </location>
</feature>
<keyword evidence="4 6" id="KW-1133">Transmembrane helix</keyword>
<feature type="transmembrane region" description="Helical" evidence="6">
    <location>
        <begin position="125"/>
        <end position="141"/>
    </location>
</feature>
<dbReference type="GO" id="GO:0016020">
    <property type="term" value="C:membrane"/>
    <property type="evidence" value="ECO:0007669"/>
    <property type="project" value="UniProtKB-SubCell"/>
</dbReference>
<evidence type="ECO:0000256" key="7">
    <source>
        <dbReference type="SAM" id="MobiDB-lite"/>
    </source>
</evidence>
<reference evidence="9 10" key="1">
    <citation type="submission" date="2024-02" db="EMBL/GenBank/DDBJ databases">
        <authorList>
            <person name="Vignale AGUSTIN F."/>
            <person name="Sosa J E."/>
            <person name="Modenutti C."/>
        </authorList>
    </citation>
    <scope>NUCLEOTIDE SEQUENCE [LARGE SCALE GENOMIC DNA]</scope>
</reference>
<accession>A0ABC8R2R8</accession>
<comment type="caution">
    <text evidence="9">The sequence shown here is derived from an EMBL/GenBank/DDBJ whole genome shotgun (WGS) entry which is preliminary data.</text>
</comment>
<feature type="compositionally biased region" description="Basic and acidic residues" evidence="7">
    <location>
        <begin position="285"/>
        <end position="297"/>
    </location>
</feature>
<feature type="transmembrane region" description="Helical" evidence="6">
    <location>
        <begin position="193"/>
        <end position="210"/>
    </location>
</feature>
<evidence type="ECO:0000256" key="2">
    <source>
        <dbReference type="ARBA" id="ARBA00007635"/>
    </source>
</evidence>
<comment type="subcellular location">
    <subcellularLocation>
        <location evidence="1 6">Membrane</location>
        <topology evidence="1 6">Multi-pass membrane protein</topology>
    </subcellularLocation>
</comment>
<comment type="similarity">
    <text evidence="2 6">Belongs to the drug/metabolite transporter (DMT) superfamily. Plant drug/metabolite exporter (P-DME) (TC 2.A.7.4) family.</text>
</comment>
<name>A0ABC8R2R8_9AQUA</name>
<dbReference type="InterPro" id="IPR000620">
    <property type="entry name" value="EamA_dom"/>
</dbReference>
<dbReference type="Pfam" id="PF00892">
    <property type="entry name" value="EamA"/>
    <property type="match status" value="1"/>
</dbReference>
<sequence>MAMGLFYYGLQDATATYVTNFLNLIPIVTFVFSTVLGIEKLGLHTRAGKIKAVGATLCLAGALTITLYKGKSFHFRHHSIQHHSIIKKSKPNWTRGTLFLVGSILSYGAWFNLQSKLFKVFPYKYMATTVTCLIASLQQAAVGLCLDHSMAAWRLRWNLQLITIVYSGALATAVSFCLISWEIAKRGPTYPSIFNPLSLIFVAVFKAIFLGEGITIGSILGMALIIGGLYSFLWGRSRESTSKSLPTIAVESADADMTVPEPAGLQSAARMVPTASISSNDQVGDSDKNQRETLKSQ</sequence>
<evidence type="ECO:0000256" key="5">
    <source>
        <dbReference type="ARBA" id="ARBA00023136"/>
    </source>
</evidence>
<evidence type="ECO:0000313" key="9">
    <source>
        <dbReference type="EMBL" id="CAK9139030.1"/>
    </source>
</evidence>
<feature type="domain" description="EamA" evidence="8">
    <location>
        <begin position="95"/>
        <end position="231"/>
    </location>
</feature>
<evidence type="ECO:0000313" key="10">
    <source>
        <dbReference type="Proteomes" id="UP001642360"/>
    </source>
</evidence>
<feature type="transmembrane region" description="Helical" evidence="6">
    <location>
        <begin position="50"/>
        <end position="68"/>
    </location>
</feature>
<feature type="transmembrane region" description="Helical" evidence="6">
    <location>
        <begin position="161"/>
        <end position="181"/>
    </location>
</feature>
<evidence type="ECO:0000256" key="1">
    <source>
        <dbReference type="ARBA" id="ARBA00004141"/>
    </source>
</evidence>
<gene>
    <name evidence="9" type="ORF">ILEXP_LOCUS6385</name>
</gene>
<protein>
    <recommendedName>
        <fullName evidence="6">WAT1-related protein</fullName>
    </recommendedName>
</protein>
<dbReference type="InterPro" id="IPR030184">
    <property type="entry name" value="WAT1-related"/>
</dbReference>
<evidence type="ECO:0000256" key="6">
    <source>
        <dbReference type="RuleBase" id="RU363077"/>
    </source>
</evidence>